<evidence type="ECO:0000256" key="1">
    <source>
        <dbReference type="ARBA" id="ARBA00022723"/>
    </source>
</evidence>
<feature type="domain" description="LIM zinc-binding" evidence="7">
    <location>
        <begin position="120"/>
        <end position="182"/>
    </location>
</feature>
<proteinExistence type="predicted"/>
<dbReference type="InterPro" id="IPR001781">
    <property type="entry name" value="Znf_LIM"/>
</dbReference>
<organism evidence="10">
    <name type="scientific">Taenia asiatica</name>
    <name type="common">Asian tapeworm</name>
    <dbReference type="NCBI Taxonomy" id="60517"/>
    <lineage>
        <taxon>Eukaryota</taxon>
        <taxon>Metazoa</taxon>
        <taxon>Spiralia</taxon>
        <taxon>Lophotrochozoa</taxon>
        <taxon>Platyhelminthes</taxon>
        <taxon>Cestoda</taxon>
        <taxon>Eucestoda</taxon>
        <taxon>Cyclophyllidea</taxon>
        <taxon>Taeniidae</taxon>
        <taxon>Taenia</taxon>
    </lineage>
</organism>
<evidence type="ECO:0000259" key="7">
    <source>
        <dbReference type="PROSITE" id="PS50023"/>
    </source>
</evidence>
<dbReference type="SMART" id="SM00132">
    <property type="entry name" value="LIM"/>
    <property type="match status" value="2"/>
</dbReference>
<feature type="region of interest" description="Disordered" evidence="6">
    <location>
        <begin position="223"/>
        <end position="251"/>
    </location>
</feature>
<dbReference type="PANTHER" id="PTHR45787">
    <property type="entry name" value="LD11652P"/>
    <property type="match status" value="1"/>
</dbReference>
<feature type="compositionally biased region" description="Polar residues" evidence="6">
    <location>
        <begin position="226"/>
        <end position="237"/>
    </location>
</feature>
<dbReference type="OrthoDB" id="6352355at2759"/>
<protein>
    <submittedName>
        <fullName evidence="10">LIM domain transcription factor LMO4</fullName>
    </submittedName>
</protein>
<reference evidence="10" key="1">
    <citation type="submission" date="2017-02" db="UniProtKB">
        <authorList>
            <consortium name="WormBaseParasite"/>
        </authorList>
    </citation>
    <scope>IDENTIFICATION</scope>
</reference>
<evidence type="ECO:0000256" key="4">
    <source>
        <dbReference type="ARBA" id="ARBA00023038"/>
    </source>
</evidence>
<reference evidence="8 9" key="2">
    <citation type="submission" date="2018-11" db="EMBL/GenBank/DDBJ databases">
        <authorList>
            <consortium name="Pathogen Informatics"/>
        </authorList>
    </citation>
    <scope>NUCLEOTIDE SEQUENCE [LARGE SCALE GENOMIC DNA]</scope>
</reference>
<dbReference type="PROSITE" id="PS00478">
    <property type="entry name" value="LIM_DOMAIN_1"/>
    <property type="match status" value="1"/>
</dbReference>
<gene>
    <name evidence="8" type="ORF">TASK_LOCUS864</name>
</gene>
<evidence type="ECO:0000256" key="3">
    <source>
        <dbReference type="ARBA" id="ARBA00022833"/>
    </source>
</evidence>
<dbReference type="SUPFAM" id="SSF57716">
    <property type="entry name" value="Glucocorticoid receptor-like (DNA-binding domain)"/>
    <property type="match status" value="4"/>
</dbReference>
<dbReference type="Proteomes" id="UP000282613">
    <property type="component" value="Unassembled WGS sequence"/>
</dbReference>
<evidence type="ECO:0000256" key="2">
    <source>
        <dbReference type="ARBA" id="ARBA00022737"/>
    </source>
</evidence>
<accession>A0A0R3VU88</accession>
<sequence>MPRDQGLLLSPCNGANGDVSITPQPTNRFDESAHPMKITETQMNGRQAQETPRNANVCAGCGMMIWDRTILSAMEQNWHNHCLKCHCCGGRLAEMGTSLFHRGNMLLCRQDYLKLFGVAGICSACQTAIPPDEMVMRSNSSVYHLKCFTCAHCHSPLLPGERYLLVNGSPFCEHEFGRLLQGTPPPPPPPIQLPQIPSTSADIPPPVMTSPIFAPGGLGSPVFCGNQETPSNSTSGRVTPRQREDSRSGNRWMDGYGLSRLLQQKDLFHAIHHLIPGPDVKS</sequence>
<dbReference type="Pfam" id="PF00412">
    <property type="entry name" value="LIM"/>
    <property type="match status" value="2"/>
</dbReference>
<name>A0A0R3VU88_TAEAS</name>
<evidence type="ECO:0000313" key="8">
    <source>
        <dbReference type="EMBL" id="VDK22055.1"/>
    </source>
</evidence>
<evidence type="ECO:0000256" key="6">
    <source>
        <dbReference type="SAM" id="MobiDB-lite"/>
    </source>
</evidence>
<dbReference type="STRING" id="60517.A0A0R3VU88"/>
<evidence type="ECO:0000313" key="10">
    <source>
        <dbReference type="WBParaSite" id="TASK_0000086301-mRNA-1"/>
    </source>
</evidence>
<dbReference type="PANTHER" id="PTHR45787:SF13">
    <property type="entry name" value="LD11652P"/>
    <property type="match status" value="1"/>
</dbReference>
<keyword evidence="3 5" id="KW-0862">Zinc</keyword>
<dbReference type="AlphaFoldDB" id="A0A0R3VU88"/>
<dbReference type="EMBL" id="UYRS01000143">
    <property type="protein sequence ID" value="VDK22055.1"/>
    <property type="molecule type" value="Genomic_DNA"/>
</dbReference>
<evidence type="ECO:0000313" key="9">
    <source>
        <dbReference type="Proteomes" id="UP000282613"/>
    </source>
</evidence>
<dbReference type="InterPro" id="IPR050945">
    <property type="entry name" value="LMO_RBTN_TF"/>
</dbReference>
<dbReference type="PROSITE" id="PS50023">
    <property type="entry name" value="LIM_DOMAIN_2"/>
    <property type="match status" value="2"/>
</dbReference>
<evidence type="ECO:0000256" key="5">
    <source>
        <dbReference type="PROSITE-ProRule" id="PRU00125"/>
    </source>
</evidence>
<keyword evidence="2" id="KW-0677">Repeat</keyword>
<keyword evidence="1 5" id="KW-0479">Metal-binding</keyword>
<dbReference type="Gene3D" id="2.10.110.10">
    <property type="entry name" value="Cysteine Rich Protein"/>
    <property type="match status" value="2"/>
</dbReference>
<dbReference type="GO" id="GO:0046872">
    <property type="term" value="F:metal ion binding"/>
    <property type="evidence" value="ECO:0007669"/>
    <property type="project" value="UniProtKB-KW"/>
</dbReference>
<keyword evidence="4 5" id="KW-0440">LIM domain</keyword>
<dbReference type="WBParaSite" id="TASK_0000086301-mRNA-1">
    <property type="protein sequence ID" value="TASK_0000086301-mRNA-1"/>
    <property type="gene ID" value="TASK_0000086301"/>
</dbReference>
<feature type="domain" description="LIM zinc-binding" evidence="7">
    <location>
        <begin position="56"/>
        <end position="118"/>
    </location>
</feature>
<keyword evidence="9" id="KW-1185">Reference proteome</keyword>